<evidence type="ECO:0000313" key="2">
    <source>
        <dbReference type="Proteomes" id="UP000019483"/>
    </source>
</evidence>
<dbReference type="RefSeq" id="WP_023844956.1">
    <property type="nucleotide sequence ID" value="NZ_AZAJ01000001.1"/>
</dbReference>
<sequence length="138" mass="15445">MGQNKNTGRAGNNFGHRMAVYAAQNLGTELLNTGTKSNEVILDGQRVVLKSAHKKTSAVGVTLNVLENIQSIVAVLENKEKQEDDIHNYTIYKVPVEWYKQHMKPSRSSERAARTTRMVNCNLIRKNGEVIGELTCNF</sequence>
<proteinExistence type="predicted"/>
<dbReference type="Proteomes" id="UP000019483">
    <property type="component" value="Unassembled WGS sequence"/>
</dbReference>
<accession>W9DQW4</accession>
<evidence type="ECO:0000313" key="1">
    <source>
        <dbReference type="EMBL" id="ETA67820.1"/>
    </source>
</evidence>
<organism evidence="1 2">
    <name type="scientific">Methanolobus tindarius DSM 2278</name>
    <dbReference type="NCBI Taxonomy" id="1090322"/>
    <lineage>
        <taxon>Archaea</taxon>
        <taxon>Methanobacteriati</taxon>
        <taxon>Methanobacteriota</taxon>
        <taxon>Stenosarchaea group</taxon>
        <taxon>Methanomicrobia</taxon>
        <taxon>Methanosarcinales</taxon>
        <taxon>Methanosarcinaceae</taxon>
        <taxon>Methanolobus</taxon>
    </lineage>
</organism>
<reference evidence="1 2" key="1">
    <citation type="submission" date="2013-08" db="EMBL/GenBank/DDBJ databases">
        <authorList>
            <consortium name="DOE Joint Genome Institute"/>
            <person name="Eisen J."/>
            <person name="Huntemann M."/>
            <person name="Han J."/>
            <person name="Chen A."/>
            <person name="Kyrpides N."/>
            <person name="Mavromatis K."/>
            <person name="Markowitz V."/>
            <person name="Palaniappan K."/>
            <person name="Ivanova N."/>
            <person name="Schaumberg A."/>
            <person name="Pati A."/>
            <person name="Liolios K."/>
            <person name="Nordberg H.P."/>
            <person name="Cantor M.N."/>
            <person name="Hua S.X."/>
            <person name="Woyke T."/>
        </authorList>
    </citation>
    <scope>NUCLEOTIDE SEQUENCE [LARGE SCALE GENOMIC DNA]</scope>
    <source>
        <strain evidence="1 2">DSM 2278</strain>
    </source>
</reference>
<protein>
    <submittedName>
        <fullName evidence="1">Uncharacterized protein</fullName>
    </submittedName>
</protein>
<dbReference type="EMBL" id="AZAJ01000001">
    <property type="protein sequence ID" value="ETA67820.1"/>
    <property type="molecule type" value="Genomic_DNA"/>
</dbReference>
<name>W9DQW4_METTI</name>
<dbReference type="STRING" id="1090322.MettiDRAFT_1255"/>
<gene>
    <name evidence="1" type="ORF">MettiDRAFT_1255</name>
</gene>
<dbReference type="AlphaFoldDB" id="W9DQW4"/>
<keyword evidence="2" id="KW-1185">Reference proteome</keyword>
<comment type="caution">
    <text evidence="1">The sequence shown here is derived from an EMBL/GenBank/DDBJ whole genome shotgun (WGS) entry which is preliminary data.</text>
</comment>
<dbReference type="OrthoDB" id="139671at2157"/>